<evidence type="ECO:0000256" key="4">
    <source>
        <dbReference type="SAM" id="Phobius"/>
    </source>
</evidence>
<dbReference type="Gene3D" id="2.30.30.40">
    <property type="entry name" value="SH3 Domains"/>
    <property type="match status" value="1"/>
</dbReference>
<comment type="caution">
    <text evidence="7">The sequence shown here is derived from an EMBL/GenBank/DDBJ whole genome shotgun (WGS) entry which is preliminary data.</text>
</comment>
<dbReference type="Proteomes" id="UP001479436">
    <property type="component" value="Unassembled WGS sequence"/>
</dbReference>
<evidence type="ECO:0000256" key="3">
    <source>
        <dbReference type="SAM" id="MobiDB-lite"/>
    </source>
</evidence>
<dbReference type="SUPFAM" id="SSF50044">
    <property type="entry name" value="SH3-domain"/>
    <property type="match status" value="1"/>
</dbReference>
<reference evidence="7 8" key="1">
    <citation type="submission" date="2023-04" db="EMBL/GenBank/DDBJ databases">
        <title>Genome of Basidiobolus ranarum AG-B5.</title>
        <authorList>
            <person name="Stajich J.E."/>
            <person name="Carter-House D."/>
            <person name="Gryganskyi A."/>
        </authorList>
    </citation>
    <scope>NUCLEOTIDE SEQUENCE [LARGE SCALE GENOMIC DNA]</scope>
    <source>
        <strain evidence="7 8">AG-B5</strain>
    </source>
</reference>
<sequence length="396" mass="43661">MKAKHYHLPILLLLLDSTPQNFGQSVSDQCYSLSSSKYCGGSYGSYYLSTNTVIEGIPVTDVVSLDRAIDYYFGSPQDIRTCSTYFRCNPMSTWDGVYFPPFRELFYCRQLLENPFSMACNSKNPVPPTCQADCLQSVDEWQFLWGNDTLCNSPGDLASKRAAIVQGWCDVSPYNGTQANCIQPKDTPQTVCGYSLPQDLPSLCIYCTGSPQAPCCNSDHVRSCKNSENNSKSQLIIILPIVVGCLGMIGLVAGVWLYYKKKRQHGNTRESAKDPNPGTFTGPNPRSSTMDSEYITPFSTVYTCVYPYEPTLPDELRILPGDAVTILMTFEDDWGVGRNLTRGGEGALPLACLDKGVTPSEETIVSISSSSSIPRRTCSKRDSGNIRISQYSTKST</sequence>
<organism evidence="7 8">
    <name type="scientific">Basidiobolus ranarum</name>
    <dbReference type="NCBI Taxonomy" id="34480"/>
    <lineage>
        <taxon>Eukaryota</taxon>
        <taxon>Fungi</taxon>
        <taxon>Fungi incertae sedis</taxon>
        <taxon>Zoopagomycota</taxon>
        <taxon>Entomophthoromycotina</taxon>
        <taxon>Basidiobolomycetes</taxon>
        <taxon>Basidiobolales</taxon>
        <taxon>Basidiobolaceae</taxon>
        <taxon>Basidiobolus</taxon>
    </lineage>
</organism>
<gene>
    <name evidence="7" type="ORF">K7432_002972</name>
</gene>
<evidence type="ECO:0000256" key="2">
    <source>
        <dbReference type="PROSITE-ProRule" id="PRU00192"/>
    </source>
</evidence>
<keyword evidence="5" id="KW-0732">Signal</keyword>
<keyword evidence="4" id="KW-0472">Membrane</keyword>
<accession>A0ABR2W6Y3</accession>
<feature type="chain" id="PRO_5045438583" description="SH3 domain-containing protein" evidence="5">
    <location>
        <begin position="24"/>
        <end position="396"/>
    </location>
</feature>
<feature type="region of interest" description="Disordered" evidence="3">
    <location>
        <begin position="267"/>
        <end position="289"/>
    </location>
</feature>
<evidence type="ECO:0000313" key="8">
    <source>
        <dbReference type="Proteomes" id="UP001479436"/>
    </source>
</evidence>
<keyword evidence="8" id="KW-1185">Reference proteome</keyword>
<evidence type="ECO:0000256" key="1">
    <source>
        <dbReference type="ARBA" id="ARBA00022443"/>
    </source>
</evidence>
<evidence type="ECO:0000259" key="6">
    <source>
        <dbReference type="PROSITE" id="PS50002"/>
    </source>
</evidence>
<name>A0ABR2W6Y3_9FUNG</name>
<protein>
    <recommendedName>
        <fullName evidence="6">SH3 domain-containing protein</fullName>
    </recommendedName>
</protein>
<evidence type="ECO:0000313" key="7">
    <source>
        <dbReference type="EMBL" id="KAK9722085.1"/>
    </source>
</evidence>
<dbReference type="InterPro" id="IPR036028">
    <property type="entry name" value="SH3-like_dom_sf"/>
</dbReference>
<keyword evidence="4" id="KW-0812">Transmembrane</keyword>
<feature type="compositionally biased region" description="Polar residues" evidence="3">
    <location>
        <begin position="278"/>
        <end position="289"/>
    </location>
</feature>
<feature type="domain" description="SH3" evidence="6">
    <location>
        <begin position="297"/>
        <end position="358"/>
    </location>
</feature>
<feature type="transmembrane region" description="Helical" evidence="4">
    <location>
        <begin position="235"/>
        <end position="259"/>
    </location>
</feature>
<dbReference type="EMBL" id="JASJQH010006960">
    <property type="protein sequence ID" value="KAK9722085.1"/>
    <property type="molecule type" value="Genomic_DNA"/>
</dbReference>
<dbReference type="InterPro" id="IPR001452">
    <property type="entry name" value="SH3_domain"/>
</dbReference>
<dbReference type="Pfam" id="PF00018">
    <property type="entry name" value="SH3_1"/>
    <property type="match status" value="1"/>
</dbReference>
<feature type="signal peptide" evidence="5">
    <location>
        <begin position="1"/>
        <end position="23"/>
    </location>
</feature>
<keyword evidence="4" id="KW-1133">Transmembrane helix</keyword>
<keyword evidence="1 2" id="KW-0728">SH3 domain</keyword>
<proteinExistence type="predicted"/>
<evidence type="ECO:0000256" key="5">
    <source>
        <dbReference type="SAM" id="SignalP"/>
    </source>
</evidence>
<dbReference type="PROSITE" id="PS50002">
    <property type="entry name" value="SH3"/>
    <property type="match status" value="1"/>
</dbReference>